<dbReference type="AlphaFoldDB" id="A0A9P5YLG9"/>
<name>A0A9P5YLG9_9AGAR</name>
<protein>
    <submittedName>
        <fullName evidence="2">Uncharacterized protein</fullName>
    </submittedName>
</protein>
<gene>
    <name evidence="2" type="ORF">BDN70DRAFT_888480</name>
</gene>
<evidence type="ECO:0000313" key="3">
    <source>
        <dbReference type="Proteomes" id="UP000807469"/>
    </source>
</evidence>
<reference evidence="2" key="1">
    <citation type="submission" date="2020-11" db="EMBL/GenBank/DDBJ databases">
        <authorList>
            <consortium name="DOE Joint Genome Institute"/>
            <person name="Ahrendt S."/>
            <person name="Riley R."/>
            <person name="Andreopoulos W."/>
            <person name="Labutti K."/>
            <person name="Pangilinan J."/>
            <person name="Ruiz-Duenas F.J."/>
            <person name="Barrasa J.M."/>
            <person name="Sanchez-Garcia M."/>
            <person name="Camarero S."/>
            <person name="Miyauchi S."/>
            <person name="Serrano A."/>
            <person name="Linde D."/>
            <person name="Babiker R."/>
            <person name="Drula E."/>
            <person name="Ayuso-Fernandez I."/>
            <person name="Pacheco R."/>
            <person name="Padilla G."/>
            <person name="Ferreira P."/>
            <person name="Barriuso J."/>
            <person name="Kellner H."/>
            <person name="Castanera R."/>
            <person name="Alfaro M."/>
            <person name="Ramirez L."/>
            <person name="Pisabarro A.G."/>
            <person name="Kuo A."/>
            <person name="Tritt A."/>
            <person name="Lipzen A."/>
            <person name="He G."/>
            <person name="Yan M."/>
            <person name="Ng V."/>
            <person name="Cullen D."/>
            <person name="Martin F."/>
            <person name="Rosso M.-N."/>
            <person name="Henrissat B."/>
            <person name="Hibbett D."/>
            <person name="Martinez A.T."/>
            <person name="Grigoriev I.V."/>
        </authorList>
    </citation>
    <scope>NUCLEOTIDE SEQUENCE</scope>
    <source>
        <strain evidence="2">CIRM-BRFM 674</strain>
    </source>
</reference>
<dbReference type="EMBL" id="MU155766">
    <property type="protein sequence ID" value="KAF9471073.1"/>
    <property type="molecule type" value="Genomic_DNA"/>
</dbReference>
<accession>A0A9P5YLG9</accession>
<evidence type="ECO:0000256" key="1">
    <source>
        <dbReference type="SAM" id="MobiDB-lite"/>
    </source>
</evidence>
<sequence length="336" mass="36968">MKAGLRSAPATATRRADNRKARMTTTSFRVGGAISSGSMTSVAAPSTLSPATSPSICALCSYHDLHPLLRLIRTWTVSFRSHNSTSSELSPLSHLSDPLTRPVHGRPSALIRSLPLFLSRVRSTPVSTTAAFLFERANDAFVKFRFRSRLRTHAPCPASMQVLKATLMHTYLLAHSRDCPGILSRTRSMSCPVPLILDARPSVHPSILPSFSYSASRSSHSCPPTSIRNPTHPSTLVVRLSTVRVTRVLTNMGHYSYRLDAKPRAPQGSRPKTYFVPLLRPSFSSRFSAVGICLQRSLNIVILSYLLSRVSNHCHLSTQSSSNPRKHYATNQLVNI</sequence>
<dbReference type="Proteomes" id="UP000807469">
    <property type="component" value="Unassembled WGS sequence"/>
</dbReference>
<comment type="caution">
    <text evidence="2">The sequence shown here is derived from an EMBL/GenBank/DDBJ whole genome shotgun (WGS) entry which is preliminary data.</text>
</comment>
<proteinExistence type="predicted"/>
<organism evidence="2 3">
    <name type="scientific">Pholiota conissans</name>
    <dbReference type="NCBI Taxonomy" id="109636"/>
    <lineage>
        <taxon>Eukaryota</taxon>
        <taxon>Fungi</taxon>
        <taxon>Dikarya</taxon>
        <taxon>Basidiomycota</taxon>
        <taxon>Agaricomycotina</taxon>
        <taxon>Agaricomycetes</taxon>
        <taxon>Agaricomycetidae</taxon>
        <taxon>Agaricales</taxon>
        <taxon>Agaricineae</taxon>
        <taxon>Strophariaceae</taxon>
        <taxon>Pholiota</taxon>
    </lineage>
</organism>
<feature type="region of interest" description="Disordered" evidence="1">
    <location>
        <begin position="1"/>
        <end position="20"/>
    </location>
</feature>
<evidence type="ECO:0000313" key="2">
    <source>
        <dbReference type="EMBL" id="KAF9471073.1"/>
    </source>
</evidence>
<keyword evidence="3" id="KW-1185">Reference proteome</keyword>